<dbReference type="InterPro" id="IPR001763">
    <property type="entry name" value="Rhodanese-like_dom"/>
</dbReference>
<dbReference type="Pfam" id="PF00581">
    <property type="entry name" value="Rhodanese"/>
    <property type="match status" value="1"/>
</dbReference>
<dbReference type="Gene3D" id="3.40.250.10">
    <property type="entry name" value="Rhodanese-like domain"/>
    <property type="match status" value="1"/>
</dbReference>
<protein>
    <recommendedName>
        <fullName evidence="1">Rhodanese domain-containing protein</fullName>
    </recommendedName>
</protein>
<comment type="caution">
    <text evidence="2">The sequence shown here is derived from an EMBL/GenBank/DDBJ whole genome shotgun (WGS) entry which is preliminary data.</text>
</comment>
<dbReference type="PANTHER" id="PTHR43268">
    <property type="entry name" value="THIOSULFATE SULFURTRANSFERASE/RHODANESE-LIKE DOMAIN-CONTAINING PROTEIN 2"/>
    <property type="match status" value="1"/>
</dbReference>
<dbReference type="CDD" id="cd01518">
    <property type="entry name" value="RHOD_YceA"/>
    <property type="match status" value="1"/>
</dbReference>
<dbReference type="SUPFAM" id="SSF52821">
    <property type="entry name" value="Rhodanese/Cell cycle control phosphatase"/>
    <property type="match status" value="1"/>
</dbReference>
<feature type="non-terminal residue" evidence="2">
    <location>
        <position position="1"/>
    </location>
</feature>
<sequence>CCTNGIKGTLLLAAEGINGTVAGSAEAIEKLVKYITAVPGLANPELKYSNATEMPFYRMKVRLKREIVTMGVDGIDPLKSVGTYIAPKDWNALIADENTVVVDTRNDYEYAIGTFEGALDPNTKTFREFPEWVEQNRDKLEGKKIAMFCTGGIRCEKATAFVKGLGFDDVFHLKGGILKYLEDVPKEESMWNGECFVFDERVAIGHGLTESDIELCRACRRPITAEDKLSQFFEEGI</sequence>
<gene>
    <name evidence="2" type="ORF">AB664_03980</name>
</gene>
<feature type="domain" description="Rhodanese" evidence="1">
    <location>
        <begin position="95"/>
        <end position="189"/>
    </location>
</feature>
<proteinExistence type="inferred from homology"/>
<dbReference type="EMBL" id="LUAY01001498">
    <property type="protein sequence ID" value="KYB46021.1"/>
    <property type="molecule type" value="Genomic_DNA"/>
</dbReference>
<name>A0A656Z728_BRUAN</name>
<evidence type="ECO:0000259" key="1">
    <source>
        <dbReference type="PROSITE" id="PS50206"/>
    </source>
</evidence>
<accession>A0A656Z728</accession>
<dbReference type="PROSITE" id="PS50206">
    <property type="entry name" value="RHODANESE_3"/>
    <property type="match status" value="1"/>
</dbReference>
<dbReference type="InterPro" id="IPR040503">
    <property type="entry name" value="TRHO_N"/>
</dbReference>
<dbReference type="Gene3D" id="3.30.70.100">
    <property type="match status" value="1"/>
</dbReference>
<dbReference type="NCBIfam" id="NF001136">
    <property type="entry name" value="PRK00142.1-4"/>
    <property type="match status" value="1"/>
</dbReference>
<dbReference type="SMART" id="SM00450">
    <property type="entry name" value="RHOD"/>
    <property type="match status" value="1"/>
</dbReference>
<feature type="non-terminal residue" evidence="2">
    <location>
        <position position="237"/>
    </location>
</feature>
<dbReference type="InterPro" id="IPR036873">
    <property type="entry name" value="Rhodanese-like_dom_sf"/>
</dbReference>
<dbReference type="Pfam" id="PF17773">
    <property type="entry name" value="UPF0176_N"/>
    <property type="match status" value="1"/>
</dbReference>
<dbReference type="PANTHER" id="PTHR43268:SF3">
    <property type="entry name" value="RHODANESE-LIKE DOMAIN-CONTAINING PROTEIN 7-RELATED"/>
    <property type="match status" value="1"/>
</dbReference>
<dbReference type="AlphaFoldDB" id="A0A656Z728"/>
<evidence type="ECO:0000313" key="2">
    <source>
        <dbReference type="EMBL" id="KYB46021.1"/>
    </source>
</evidence>
<reference evidence="2" key="1">
    <citation type="submission" date="2016-02" db="EMBL/GenBank/DDBJ databases">
        <title>Genomic sequences of Ochrobactrum anthropi.</title>
        <authorList>
            <person name="Chudasama K.S."/>
            <person name="Thaker V.S."/>
        </authorList>
    </citation>
    <scope>NUCLEOTIDE SEQUENCE [LARGE SCALE GENOMIC DNA]</scope>
    <source>
        <strain evidence="2">SUBG007</strain>
    </source>
</reference>
<dbReference type="InterPro" id="IPR020936">
    <property type="entry name" value="TrhO"/>
</dbReference>
<organism evidence="2">
    <name type="scientific">Brucella anthropi</name>
    <name type="common">Ochrobactrum anthropi</name>
    <dbReference type="NCBI Taxonomy" id="529"/>
    <lineage>
        <taxon>Bacteria</taxon>
        <taxon>Pseudomonadati</taxon>
        <taxon>Pseudomonadota</taxon>
        <taxon>Alphaproteobacteria</taxon>
        <taxon>Hyphomicrobiales</taxon>
        <taxon>Brucellaceae</taxon>
        <taxon>Brucella/Ochrobactrum group</taxon>
        <taxon>Brucella</taxon>
    </lineage>
</organism>
<dbReference type="HAMAP" id="MF_00469">
    <property type="entry name" value="TrhO"/>
    <property type="match status" value="1"/>
</dbReference>